<dbReference type="EMBL" id="KN847983">
    <property type="protein sequence ID" value="KIR46629.1"/>
    <property type="molecule type" value="Genomic_DNA"/>
</dbReference>
<dbReference type="HOGENOM" id="CLU_3359649_0_0_1"/>
<evidence type="ECO:0000313" key="1">
    <source>
        <dbReference type="EMBL" id="KIR46629.1"/>
    </source>
</evidence>
<gene>
    <name evidence="1" type="ORF">I312_04118</name>
</gene>
<dbReference type="AlphaFoldDB" id="A0A0D0VJJ1"/>
<organism evidence="1">
    <name type="scientific">Cryptococcus bacillisporus CA1280</name>
    <dbReference type="NCBI Taxonomy" id="1296109"/>
    <lineage>
        <taxon>Eukaryota</taxon>
        <taxon>Fungi</taxon>
        <taxon>Dikarya</taxon>
        <taxon>Basidiomycota</taxon>
        <taxon>Agaricomycotina</taxon>
        <taxon>Tremellomycetes</taxon>
        <taxon>Tremellales</taxon>
        <taxon>Cryptococcaceae</taxon>
        <taxon>Cryptococcus</taxon>
        <taxon>Cryptococcus gattii species complex</taxon>
    </lineage>
</organism>
<proteinExistence type="predicted"/>
<protein>
    <submittedName>
        <fullName evidence="1">Unplaced genomic scaffold supercont1.11, whole genome shotgun sequence</fullName>
    </submittedName>
</protein>
<sequence length="36" mass="3919">MVASTILSRQQKVIWEQSPSIAAPSDEFAIQSTVCP</sequence>
<name>A0A0D0VJJ1_CRYGA</name>
<accession>A0A0D0VJJ1</accession>
<reference evidence="1" key="1">
    <citation type="submission" date="2015-01" db="EMBL/GenBank/DDBJ databases">
        <title>The Genome Sequence of Cryptococcus gattii CA1280.</title>
        <authorList>
            <consortium name="The Broad Institute Genomics Platform"/>
            <person name="Cuomo C."/>
            <person name="Litvintseva A."/>
            <person name="Chen Y."/>
            <person name="Heitman J."/>
            <person name="Sun S."/>
            <person name="Springer D."/>
            <person name="Dromer F."/>
            <person name="Young S."/>
            <person name="Zeng Q."/>
            <person name="Gargeya S."/>
            <person name="Abouelleil A."/>
            <person name="Alvarado L."/>
            <person name="Chapman S.B."/>
            <person name="Gainer-Dewar J."/>
            <person name="Goldberg J."/>
            <person name="Griggs A."/>
            <person name="Gujja S."/>
            <person name="Hansen M."/>
            <person name="Howarth C."/>
            <person name="Imamovic A."/>
            <person name="Larimer J."/>
            <person name="Murphy C."/>
            <person name="Naylor J."/>
            <person name="Pearson M."/>
            <person name="Priest M."/>
            <person name="Roberts A."/>
            <person name="Saif S."/>
            <person name="Shea T."/>
            <person name="Sykes S."/>
            <person name="Wortman J."/>
            <person name="Nusbaum C."/>
            <person name="Birren B."/>
        </authorList>
    </citation>
    <scope>NUCLEOTIDE SEQUENCE [LARGE SCALE GENOMIC DNA]</scope>
    <source>
        <strain evidence="1">CA1280</strain>
    </source>
</reference>